<gene>
    <name evidence="2" type="ORF">VP1G_03196</name>
</gene>
<evidence type="ECO:0000256" key="1">
    <source>
        <dbReference type="SAM" id="MobiDB-lite"/>
    </source>
</evidence>
<name>A0A194UVX8_CYTMA</name>
<evidence type="ECO:0000313" key="2">
    <source>
        <dbReference type="EMBL" id="KUI55766.1"/>
    </source>
</evidence>
<protein>
    <submittedName>
        <fullName evidence="2">Uncharacterized protein</fullName>
    </submittedName>
</protein>
<dbReference type="AlphaFoldDB" id="A0A194UVX8"/>
<feature type="compositionally biased region" description="Basic and acidic residues" evidence="1">
    <location>
        <begin position="55"/>
        <end position="75"/>
    </location>
</feature>
<feature type="region of interest" description="Disordered" evidence="1">
    <location>
        <begin position="55"/>
        <end position="106"/>
    </location>
</feature>
<dbReference type="Proteomes" id="UP000078576">
    <property type="component" value="Unassembled WGS sequence"/>
</dbReference>
<proteinExistence type="predicted"/>
<accession>A0A194UVX8</accession>
<reference evidence="3" key="1">
    <citation type="submission" date="2014-12" db="EMBL/GenBank/DDBJ databases">
        <title>Genome Sequence of Valsa Canker Pathogens Uncovers a Specific Adaption of Colonization on Woody Bark.</title>
        <authorList>
            <person name="Yin Z."/>
            <person name="Liu H."/>
            <person name="Gao X."/>
            <person name="Li Z."/>
            <person name="Song N."/>
            <person name="Ke X."/>
            <person name="Dai Q."/>
            <person name="Wu Y."/>
            <person name="Sun Y."/>
            <person name="Xu J.-R."/>
            <person name="Kang Z.K."/>
            <person name="Wang L."/>
            <person name="Huang L."/>
        </authorList>
    </citation>
    <scope>NUCLEOTIDE SEQUENCE [LARGE SCALE GENOMIC DNA]</scope>
    <source>
        <strain evidence="3">SXYL134</strain>
    </source>
</reference>
<dbReference type="EMBL" id="KN714683">
    <property type="protein sequence ID" value="KUI55766.1"/>
    <property type="molecule type" value="Genomic_DNA"/>
</dbReference>
<organism evidence="2 3">
    <name type="scientific">Cytospora mali</name>
    <name type="common">Apple Valsa canker fungus</name>
    <name type="synonym">Valsa mali</name>
    <dbReference type="NCBI Taxonomy" id="578113"/>
    <lineage>
        <taxon>Eukaryota</taxon>
        <taxon>Fungi</taxon>
        <taxon>Dikarya</taxon>
        <taxon>Ascomycota</taxon>
        <taxon>Pezizomycotina</taxon>
        <taxon>Sordariomycetes</taxon>
        <taxon>Sordariomycetidae</taxon>
        <taxon>Diaporthales</taxon>
        <taxon>Cytosporaceae</taxon>
        <taxon>Cytospora</taxon>
    </lineage>
</organism>
<dbReference type="OrthoDB" id="5239190at2759"/>
<evidence type="ECO:0000313" key="3">
    <source>
        <dbReference type="Proteomes" id="UP000078576"/>
    </source>
</evidence>
<keyword evidence="3" id="KW-1185">Reference proteome</keyword>
<sequence>MSLDINHHCPVCGKKGNKRCLKLKHITECNIHKGRFHSKFNDCVACAEARARKERAMKYSEDDKSTYSEGKQQEKMRKKGKVKRPHEKSIKELRREKRQERTSSTV</sequence>
<feature type="compositionally biased region" description="Basic residues" evidence="1">
    <location>
        <begin position="76"/>
        <end position="86"/>
    </location>
</feature>
<feature type="compositionally biased region" description="Basic and acidic residues" evidence="1">
    <location>
        <begin position="87"/>
        <end position="106"/>
    </location>
</feature>